<evidence type="ECO:0000256" key="12">
    <source>
        <dbReference type="ARBA" id="ARBA00022840"/>
    </source>
</evidence>
<evidence type="ECO:0000256" key="15">
    <source>
        <dbReference type="ARBA" id="ARBA00023170"/>
    </source>
</evidence>
<comment type="catalytic activity">
    <reaction evidence="17">
        <text>L-threonyl-[protein] + ATP = O-phospho-L-threonyl-[protein] + ADP + H(+)</text>
        <dbReference type="Rhea" id="RHEA:46608"/>
        <dbReference type="Rhea" id="RHEA-COMP:11060"/>
        <dbReference type="Rhea" id="RHEA-COMP:11605"/>
        <dbReference type="ChEBI" id="CHEBI:15378"/>
        <dbReference type="ChEBI" id="CHEBI:30013"/>
        <dbReference type="ChEBI" id="CHEBI:30616"/>
        <dbReference type="ChEBI" id="CHEBI:61977"/>
        <dbReference type="ChEBI" id="CHEBI:456216"/>
        <dbReference type="EC" id="2.7.11.1"/>
    </reaction>
</comment>
<evidence type="ECO:0000256" key="10">
    <source>
        <dbReference type="ARBA" id="ARBA00022741"/>
    </source>
</evidence>
<dbReference type="Gene3D" id="3.80.10.10">
    <property type="entry name" value="Ribonuclease Inhibitor"/>
    <property type="match status" value="2"/>
</dbReference>
<evidence type="ECO:0000256" key="13">
    <source>
        <dbReference type="ARBA" id="ARBA00022989"/>
    </source>
</evidence>
<dbReference type="CDD" id="cd14066">
    <property type="entry name" value="STKc_IRAK"/>
    <property type="match status" value="1"/>
</dbReference>
<dbReference type="InterPro" id="IPR001245">
    <property type="entry name" value="Ser-Thr/Tyr_kinase_cat_dom"/>
</dbReference>
<dbReference type="InterPro" id="IPR008271">
    <property type="entry name" value="Ser/Thr_kinase_AS"/>
</dbReference>
<keyword evidence="3" id="KW-0723">Serine/threonine-protein kinase</keyword>
<keyword evidence="5" id="KW-0433">Leucine-rich repeat</keyword>
<evidence type="ECO:0000256" key="4">
    <source>
        <dbReference type="ARBA" id="ARBA00022553"/>
    </source>
</evidence>
<proteinExistence type="predicted"/>
<gene>
    <name evidence="23" type="ORF">O6P43_032039</name>
</gene>
<keyword evidence="12 19" id="KW-0067">ATP-binding</keyword>
<dbReference type="EC" id="2.7.11.1" evidence="2"/>
<dbReference type="AlphaFoldDB" id="A0AAD7P9L3"/>
<dbReference type="FunFam" id="3.80.10.10:FF:000433">
    <property type="entry name" value="Putative LRR receptor-like serine/threonine-protein kinase isoform A"/>
    <property type="match status" value="1"/>
</dbReference>
<comment type="subcellular location">
    <subcellularLocation>
        <location evidence="1">Membrane</location>
        <topology evidence="1">Single-pass type I membrane protein</topology>
    </subcellularLocation>
</comment>
<evidence type="ECO:0000256" key="1">
    <source>
        <dbReference type="ARBA" id="ARBA00004479"/>
    </source>
</evidence>
<dbReference type="Pfam" id="PF07714">
    <property type="entry name" value="PK_Tyr_Ser-Thr"/>
    <property type="match status" value="1"/>
</dbReference>
<dbReference type="InterPro" id="IPR051824">
    <property type="entry name" value="LRR_Rcpt-Like_S/T_Kinase"/>
</dbReference>
<keyword evidence="9" id="KW-0677">Repeat</keyword>
<dbReference type="GO" id="GO:0004674">
    <property type="term" value="F:protein serine/threonine kinase activity"/>
    <property type="evidence" value="ECO:0007669"/>
    <property type="project" value="UniProtKB-KW"/>
</dbReference>
<sequence length="1022" mass="113645">MKKKNIAAAAFSSQSMTIFRLLLLLSFLFMTVIGVEAQTAGRLVDDEVTALREIKEQVGKKGWNFSIDPCSNDTSWATPKSNLMPSYNNSLICNCSFPGGVCHVSKLFLKGQDLAGVLPPSLAKLTYLKTVDFTRNYLGGTIPPEWTSMNLEYLSITVNNLSGPIPDYLGNIPTLIYVSIENNQFSGTVPPQLGRLVNLQNLILSNNNLTGELPVNLSSLTKLTEFRISQNNFVGKIPSFIQSWKQLQKLEIQASGLEGPIPSSISALSNLSELRISDLHGEGQEFPPLQDMTGMKRLMLRSCNISGTIPSAYLLEMNQLQILDLSFNRLQGKVPNLASLLSLNFMYLTSNLLTGPIPDWITSRDSRFQIDVSYNNFLESSVPPTCRENLNLFKSSSGHGNTILGECLKSFPCSEVDKYSLYINCGGKETTIGRIKYEADQETGGPANFSPRRDRWGFSSTGHFWDVNGTSNDYIANNVSVLKMNNSELYTSARLSPLSLTYYARCLANGNYTVRLHFAEIEIRGNKSYQSLGRRIFDVYIQEKLELENFDIAKIAHGVDQAAIMDFKAVLVQDKTLSIRFHWTGKGTTAVPQRGVYGPLISAISIESDFKPPDDGKNKISIVVGAVVSAVVITIVIIGILWWRFCSKSKKSWEQDLRDLDLQTGFFTFRQIKAATNNFNAANKIGEGGFGSVYKGILSDGTIIAVKQLSSRSKQGNREFVNEIGMISGLQHPNLVRLYGCCIEGNQLLLVYEYMENNSLARVLFGHEGSKLKLDWPTRQKICLGIAKGLAFLHEESTIKIVHRDIKATNVLLDTDLNPKISDFGLAKLDEEENTHISTRVAGTIGYMAPEYALWGYLTYKADVYSFGVVALEIVAGKNNMKYRPDENFVCLLDWALVLQQKGNLMELVDPKLESNFNREEAVRMIKIALLCTNPSPALRPTMSSVVSMLEGQTVVHELIMDPSIYNDELRLKALRDQFDYIQQMKESTSETQSLINSSNATWIGSSSTSAQDLYPISSVAR</sequence>
<evidence type="ECO:0000256" key="9">
    <source>
        <dbReference type="ARBA" id="ARBA00022737"/>
    </source>
</evidence>
<dbReference type="PANTHER" id="PTHR48006">
    <property type="entry name" value="LEUCINE-RICH REPEAT-CONTAINING PROTEIN DDB_G0281931-RELATED"/>
    <property type="match status" value="1"/>
</dbReference>
<dbReference type="GO" id="GO:0005524">
    <property type="term" value="F:ATP binding"/>
    <property type="evidence" value="ECO:0007669"/>
    <property type="project" value="UniProtKB-UniRule"/>
</dbReference>
<dbReference type="FunFam" id="3.80.10.10:FF:000452">
    <property type="entry name" value="Probable LRR receptor-like serine/threonine-protein kinase RFK1"/>
    <property type="match status" value="1"/>
</dbReference>
<dbReference type="SMART" id="SM00220">
    <property type="entry name" value="S_TKc"/>
    <property type="match status" value="1"/>
</dbReference>
<dbReference type="SUPFAM" id="SSF56112">
    <property type="entry name" value="Protein kinase-like (PK-like)"/>
    <property type="match status" value="1"/>
</dbReference>
<dbReference type="KEGG" id="qsa:O6P43_032039"/>
<dbReference type="InterPro" id="IPR032675">
    <property type="entry name" value="LRR_dom_sf"/>
</dbReference>
<evidence type="ECO:0000313" key="23">
    <source>
        <dbReference type="EMBL" id="KAJ7947202.1"/>
    </source>
</evidence>
<dbReference type="FunFam" id="1.10.510.10:FF:000044">
    <property type="entry name" value="Putative LRR receptor-like serine/threonine-protein kinase"/>
    <property type="match status" value="1"/>
</dbReference>
<evidence type="ECO:0000256" key="3">
    <source>
        <dbReference type="ARBA" id="ARBA00022527"/>
    </source>
</evidence>
<keyword evidence="24" id="KW-1185">Reference proteome</keyword>
<dbReference type="PROSITE" id="PS51450">
    <property type="entry name" value="LRR"/>
    <property type="match status" value="2"/>
</dbReference>
<dbReference type="Gene3D" id="3.30.200.20">
    <property type="entry name" value="Phosphorylase Kinase, domain 1"/>
    <property type="match status" value="1"/>
</dbReference>
<evidence type="ECO:0000256" key="5">
    <source>
        <dbReference type="ARBA" id="ARBA00022614"/>
    </source>
</evidence>
<keyword evidence="4" id="KW-0597">Phosphoprotein</keyword>
<comment type="catalytic activity">
    <reaction evidence="18">
        <text>L-seryl-[protein] + ATP = O-phospho-L-seryl-[protein] + ADP + H(+)</text>
        <dbReference type="Rhea" id="RHEA:17989"/>
        <dbReference type="Rhea" id="RHEA-COMP:9863"/>
        <dbReference type="Rhea" id="RHEA-COMP:11604"/>
        <dbReference type="ChEBI" id="CHEBI:15378"/>
        <dbReference type="ChEBI" id="CHEBI:29999"/>
        <dbReference type="ChEBI" id="CHEBI:30616"/>
        <dbReference type="ChEBI" id="CHEBI:83421"/>
        <dbReference type="ChEBI" id="CHEBI:456216"/>
        <dbReference type="EC" id="2.7.11.1"/>
    </reaction>
</comment>
<keyword evidence="11 23" id="KW-0418">Kinase</keyword>
<feature type="domain" description="Protein kinase" evidence="22">
    <location>
        <begin position="679"/>
        <end position="960"/>
    </location>
</feature>
<keyword evidence="16" id="KW-0325">Glycoprotein</keyword>
<dbReference type="InterPro" id="IPR017441">
    <property type="entry name" value="Protein_kinase_ATP_BS"/>
</dbReference>
<dbReference type="Pfam" id="PF00560">
    <property type="entry name" value="LRR_1"/>
    <property type="match status" value="3"/>
</dbReference>
<keyword evidence="8 21" id="KW-0732">Signal</keyword>
<dbReference type="Gene3D" id="2.60.120.430">
    <property type="entry name" value="Galactose-binding lectin"/>
    <property type="match status" value="1"/>
</dbReference>
<keyword evidence="10 19" id="KW-0547">Nucleotide-binding</keyword>
<dbReference type="InterPro" id="IPR011009">
    <property type="entry name" value="Kinase-like_dom_sf"/>
</dbReference>
<feature type="signal peptide" evidence="21">
    <location>
        <begin position="1"/>
        <end position="37"/>
    </location>
</feature>
<feature type="binding site" evidence="19">
    <location>
        <position position="707"/>
    </location>
    <ligand>
        <name>ATP</name>
        <dbReference type="ChEBI" id="CHEBI:30616"/>
    </ligand>
</feature>
<keyword evidence="14 20" id="KW-0472">Membrane</keyword>
<keyword evidence="6" id="KW-0808">Transferase</keyword>
<keyword evidence="15" id="KW-0675">Receptor</keyword>
<dbReference type="Gene3D" id="1.10.510.10">
    <property type="entry name" value="Transferase(Phosphotransferase) domain 1"/>
    <property type="match status" value="1"/>
</dbReference>
<evidence type="ECO:0000256" key="17">
    <source>
        <dbReference type="ARBA" id="ARBA00047899"/>
    </source>
</evidence>
<feature type="transmembrane region" description="Helical" evidence="20">
    <location>
        <begin position="620"/>
        <end position="643"/>
    </location>
</feature>
<evidence type="ECO:0000256" key="16">
    <source>
        <dbReference type="ARBA" id="ARBA00023180"/>
    </source>
</evidence>
<comment type="caution">
    <text evidence="23">The sequence shown here is derived from an EMBL/GenBank/DDBJ whole genome shotgun (WGS) entry which is preliminary data.</text>
</comment>
<evidence type="ECO:0000256" key="2">
    <source>
        <dbReference type="ARBA" id="ARBA00012513"/>
    </source>
</evidence>
<dbReference type="PROSITE" id="PS00108">
    <property type="entry name" value="PROTEIN_KINASE_ST"/>
    <property type="match status" value="1"/>
</dbReference>
<dbReference type="PROSITE" id="PS00107">
    <property type="entry name" value="PROTEIN_KINASE_ATP"/>
    <property type="match status" value="1"/>
</dbReference>
<protein>
    <recommendedName>
        <fullName evidence="2">non-specific serine/threonine protein kinase</fullName>
        <ecNumber evidence="2">2.7.11.1</ecNumber>
    </recommendedName>
</protein>
<evidence type="ECO:0000256" key="11">
    <source>
        <dbReference type="ARBA" id="ARBA00022777"/>
    </source>
</evidence>
<evidence type="ECO:0000256" key="6">
    <source>
        <dbReference type="ARBA" id="ARBA00022679"/>
    </source>
</evidence>
<accession>A0AAD7P9L3</accession>
<dbReference type="FunFam" id="3.30.200.20:FF:000217">
    <property type="entry name" value="probable LRR receptor-like serine/threonine-protein kinase At1g53430"/>
    <property type="match status" value="1"/>
</dbReference>
<dbReference type="InterPro" id="IPR001611">
    <property type="entry name" value="Leu-rich_rpt"/>
</dbReference>
<name>A0AAD7P9L3_QUISA</name>
<evidence type="ECO:0000259" key="22">
    <source>
        <dbReference type="PROSITE" id="PS50011"/>
    </source>
</evidence>
<reference evidence="23" key="1">
    <citation type="journal article" date="2023" name="Science">
        <title>Elucidation of the pathway for biosynthesis of saponin adjuvants from the soapbark tree.</title>
        <authorList>
            <person name="Reed J."/>
            <person name="Orme A."/>
            <person name="El-Demerdash A."/>
            <person name="Owen C."/>
            <person name="Martin L.B.B."/>
            <person name="Misra R.C."/>
            <person name="Kikuchi S."/>
            <person name="Rejzek M."/>
            <person name="Martin A.C."/>
            <person name="Harkess A."/>
            <person name="Leebens-Mack J."/>
            <person name="Louveau T."/>
            <person name="Stephenson M.J."/>
            <person name="Osbourn A."/>
        </authorList>
    </citation>
    <scope>NUCLEOTIDE SEQUENCE</scope>
    <source>
        <strain evidence="23">S10</strain>
    </source>
</reference>
<evidence type="ECO:0000256" key="7">
    <source>
        <dbReference type="ARBA" id="ARBA00022692"/>
    </source>
</evidence>
<dbReference type="PROSITE" id="PS50011">
    <property type="entry name" value="PROTEIN_KINASE_DOM"/>
    <property type="match status" value="1"/>
</dbReference>
<evidence type="ECO:0000256" key="14">
    <source>
        <dbReference type="ARBA" id="ARBA00023136"/>
    </source>
</evidence>
<evidence type="ECO:0000256" key="18">
    <source>
        <dbReference type="ARBA" id="ARBA00048679"/>
    </source>
</evidence>
<dbReference type="PANTHER" id="PTHR48006:SF66">
    <property type="entry name" value="PROTEIN KINASE DOMAIN-CONTAINING PROTEIN"/>
    <property type="match status" value="1"/>
</dbReference>
<dbReference type="EMBL" id="JARAOO010000013">
    <property type="protein sequence ID" value="KAJ7947202.1"/>
    <property type="molecule type" value="Genomic_DNA"/>
</dbReference>
<organism evidence="23 24">
    <name type="scientific">Quillaja saponaria</name>
    <name type="common">Soap bark tree</name>
    <dbReference type="NCBI Taxonomy" id="32244"/>
    <lineage>
        <taxon>Eukaryota</taxon>
        <taxon>Viridiplantae</taxon>
        <taxon>Streptophyta</taxon>
        <taxon>Embryophyta</taxon>
        <taxon>Tracheophyta</taxon>
        <taxon>Spermatophyta</taxon>
        <taxon>Magnoliopsida</taxon>
        <taxon>eudicotyledons</taxon>
        <taxon>Gunneridae</taxon>
        <taxon>Pentapetalae</taxon>
        <taxon>rosids</taxon>
        <taxon>fabids</taxon>
        <taxon>Fabales</taxon>
        <taxon>Quillajaceae</taxon>
        <taxon>Quillaja</taxon>
    </lineage>
</organism>
<keyword evidence="7 20" id="KW-0812">Transmembrane</keyword>
<evidence type="ECO:0000256" key="21">
    <source>
        <dbReference type="SAM" id="SignalP"/>
    </source>
</evidence>
<evidence type="ECO:0000256" key="19">
    <source>
        <dbReference type="PROSITE-ProRule" id="PRU10141"/>
    </source>
</evidence>
<dbReference type="InterPro" id="IPR021720">
    <property type="entry name" value="Malectin_dom"/>
</dbReference>
<dbReference type="FunFam" id="2.60.120.430:FF:000004">
    <property type="entry name" value="Putative leucine-rich repeat receptor-like serine/threonine-protein kinase"/>
    <property type="match status" value="1"/>
</dbReference>
<feature type="chain" id="PRO_5042073476" description="non-specific serine/threonine protein kinase" evidence="21">
    <location>
        <begin position="38"/>
        <end position="1022"/>
    </location>
</feature>
<evidence type="ECO:0000313" key="24">
    <source>
        <dbReference type="Proteomes" id="UP001163823"/>
    </source>
</evidence>
<dbReference type="InterPro" id="IPR000719">
    <property type="entry name" value="Prot_kinase_dom"/>
</dbReference>
<dbReference type="GO" id="GO:0016020">
    <property type="term" value="C:membrane"/>
    <property type="evidence" value="ECO:0007669"/>
    <property type="project" value="UniProtKB-SubCell"/>
</dbReference>
<dbReference type="SUPFAM" id="SSF52058">
    <property type="entry name" value="L domain-like"/>
    <property type="match status" value="1"/>
</dbReference>
<dbReference type="Pfam" id="PF11721">
    <property type="entry name" value="Malectin"/>
    <property type="match status" value="1"/>
</dbReference>
<keyword evidence="13 20" id="KW-1133">Transmembrane helix</keyword>
<evidence type="ECO:0000256" key="20">
    <source>
        <dbReference type="SAM" id="Phobius"/>
    </source>
</evidence>
<dbReference type="Proteomes" id="UP001163823">
    <property type="component" value="Chromosome 13"/>
</dbReference>
<evidence type="ECO:0000256" key="8">
    <source>
        <dbReference type="ARBA" id="ARBA00022729"/>
    </source>
</evidence>